<evidence type="ECO:0000259" key="9">
    <source>
        <dbReference type="PROSITE" id="PS51194"/>
    </source>
</evidence>
<dbReference type="InterPro" id="IPR027417">
    <property type="entry name" value="P-loop_NTPase"/>
</dbReference>
<evidence type="ECO:0000256" key="7">
    <source>
        <dbReference type="RuleBase" id="RU000492"/>
    </source>
</evidence>
<dbReference type="EC" id="3.6.4.13" evidence="1"/>
<evidence type="ECO:0000256" key="1">
    <source>
        <dbReference type="ARBA" id="ARBA00012552"/>
    </source>
</evidence>
<dbReference type="CDD" id="cd17963">
    <property type="entry name" value="DEADc_DDX19_DDX25"/>
    <property type="match status" value="1"/>
</dbReference>
<evidence type="ECO:0000256" key="5">
    <source>
        <dbReference type="ARBA" id="ARBA00022840"/>
    </source>
</evidence>
<dbReference type="InterPro" id="IPR001650">
    <property type="entry name" value="Helicase_C-like"/>
</dbReference>
<dbReference type="PROSITE" id="PS51192">
    <property type="entry name" value="HELICASE_ATP_BIND_1"/>
    <property type="match status" value="1"/>
</dbReference>
<evidence type="ECO:0000313" key="11">
    <source>
        <dbReference type="EMBL" id="GAA5796971.1"/>
    </source>
</evidence>
<dbReference type="InterPro" id="IPR014001">
    <property type="entry name" value="Helicase_ATP-bd"/>
</dbReference>
<organism evidence="11 12">
    <name type="scientific">Helicostylum pulchrum</name>
    <dbReference type="NCBI Taxonomy" id="562976"/>
    <lineage>
        <taxon>Eukaryota</taxon>
        <taxon>Fungi</taxon>
        <taxon>Fungi incertae sedis</taxon>
        <taxon>Mucoromycota</taxon>
        <taxon>Mucoromycotina</taxon>
        <taxon>Mucoromycetes</taxon>
        <taxon>Mucorales</taxon>
        <taxon>Mucorineae</taxon>
        <taxon>Mucoraceae</taxon>
        <taxon>Helicostylum</taxon>
    </lineage>
</organism>
<dbReference type="InterPro" id="IPR000629">
    <property type="entry name" value="RNA-helicase_DEAD-box_CS"/>
</dbReference>
<dbReference type="SMART" id="SM00487">
    <property type="entry name" value="DEXDc"/>
    <property type="match status" value="1"/>
</dbReference>
<dbReference type="Gene3D" id="3.40.50.300">
    <property type="entry name" value="P-loop containing nucleotide triphosphate hydrolases"/>
    <property type="match status" value="2"/>
</dbReference>
<protein>
    <recommendedName>
        <fullName evidence="1">RNA helicase</fullName>
        <ecNumber evidence="1">3.6.4.13</ecNumber>
    </recommendedName>
</protein>
<evidence type="ECO:0000256" key="6">
    <source>
        <dbReference type="PROSITE-ProRule" id="PRU00552"/>
    </source>
</evidence>
<evidence type="ECO:0000259" key="8">
    <source>
        <dbReference type="PROSITE" id="PS51192"/>
    </source>
</evidence>
<evidence type="ECO:0000256" key="3">
    <source>
        <dbReference type="ARBA" id="ARBA00022801"/>
    </source>
</evidence>
<dbReference type="PROSITE" id="PS51195">
    <property type="entry name" value="Q_MOTIF"/>
    <property type="match status" value="1"/>
</dbReference>
<keyword evidence="3 7" id="KW-0378">Hydrolase</keyword>
<reference evidence="11 12" key="1">
    <citation type="submission" date="2024-04" db="EMBL/GenBank/DDBJ databases">
        <title>genome sequences of Mucor flavus KT1a and Helicostylum pulchrum KT1b strains isolation_sourced from the surface of a dry-aged beef.</title>
        <authorList>
            <person name="Toyotome T."/>
            <person name="Hosono M."/>
            <person name="Torimaru M."/>
            <person name="Fukuda K."/>
            <person name="Mikami N."/>
        </authorList>
    </citation>
    <scope>NUCLEOTIDE SEQUENCE [LARGE SCALE GENOMIC DNA]</scope>
    <source>
        <strain evidence="11 12">KT1b</strain>
    </source>
</reference>
<keyword evidence="2 7" id="KW-0547">Nucleotide-binding</keyword>
<accession>A0ABP9XQ92</accession>
<comment type="similarity">
    <text evidence="7">Belongs to the DEAD box helicase family.</text>
</comment>
<gene>
    <name evidence="11" type="ORF">HPULCUR_002349</name>
</gene>
<keyword evidence="12" id="KW-1185">Reference proteome</keyword>
<dbReference type="PROSITE" id="PS00039">
    <property type="entry name" value="DEAD_ATP_HELICASE"/>
    <property type="match status" value="1"/>
</dbReference>
<keyword evidence="5 7" id="KW-0067">ATP-binding</keyword>
<dbReference type="PANTHER" id="PTHR47958">
    <property type="entry name" value="ATP-DEPENDENT RNA HELICASE DBP3"/>
    <property type="match status" value="1"/>
</dbReference>
<proteinExistence type="inferred from homology"/>
<feature type="domain" description="Helicase ATP-binding" evidence="8">
    <location>
        <begin position="93"/>
        <end position="260"/>
    </location>
</feature>
<dbReference type="Proteomes" id="UP001476247">
    <property type="component" value="Unassembled WGS sequence"/>
</dbReference>
<dbReference type="Pfam" id="PF00270">
    <property type="entry name" value="DEAD"/>
    <property type="match status" value="1"/>
</dbReference>
<evidence type="ECO:0000259" key="10">
    <source>
        <dbReference type="PROSITE" id="PS51195"/>
    </source>
</evidence>
<name>A0ABP9XQ92_9FUNG</name>
<evidence type="ECO:0000256" key="4">
    <source>
        <dbReference type="ARBA" id="ARBA00022806"/>
    </source>
</evidence>
<dbReference type="SUPFAM" id="SSF52540">
    <property type="entry name" value="P-loop containing nucleoside triphosphate hydrolases"/>
    <property type="match status" value="1"/>
</dbReference>
<feature type="domain" description="Helicase C-terminal" evidence="9">
    <location>
        <begin position="271"/>
        <end position="447"/>
    </location>
</feature>
<evidence type="ECO:0000256" key="2">
    <source>
        <dbReference type="ARBA" id="ARBA00022741"/>
    </source>
</evidence>
<dbReference type="SMART" id="SM00490">
    <property type="entry name" value="HELICc"/>
    <property type="match status" value="1"/>
</dbReference>
<comment type="caution">
    <text evidence="11">The sequence shown here is derived from an EMBL/GenBank/DDBJ whole genome shotgun (WGS) entry which is preliminary data.</text>
</comment>
<dbReference type="InterPro" id="IPR014014">
    <property type="entry name" value="RNA_helicase_DEAD_Q_motif"/>
</dbReference>
<feature type="domain" description="DEAD-box RNA helicase Q" evidence="10">
    <location>
        <begin position="60"/>
        <end position="88"/>
    </location>
</feature>
<evidence type="ECO:0000313" key="12">
    <source>
        <dbReference type="Proteomes" id="UP001476247"/>
    </source>
</evidence>
<dbReference type="EMBL" id="BAABUJ010000007">
    <property type="protein sequence ID" value="GAA5796971.1"/>
    <property type="molecule type" value="Genomic_DNA"/>
</dbReference>
<dbReference type="InterPro" id="IPR011545">
    <property type="entry name" value="DEAD/DEAH_box_helicase_dom"/>
</dbReference>
<sequence length="447" mass="50114">MSNPMENITSRLGGCNVAEASQTSGKKLVLRQLTRREEGVVHVRLADQQADPNSPLYSVKSFEELGLSRKLLMGLYAMPYTKPSKFQERALPLLINDPPKNMIGQSQSGTGKTATIVLTMLTRLNLGLEAPQAICLAPSRELACQIIDVLQEMGKFTGVTSTLAIRELLVRDAPIYSQVVIGTPGTVCGVIRRKQLSVEAIKILVLDEADEMLDSASLGDQGIRIKRCIPGNPQLVLFSATLPEHVRNFANQFASGANEISLRREDLSANAIKQFYMVCESDEHKYETLCNIYNLLTVSQSIIFCERRDTSDEIARRMIEQGHLVKSLHGTMLPDERDRLMDGFRRGIFKVLISTNVIARGIDIPQVSLVINYDLHFDKFHIIDFESYLHRIGRTGRFGRTGVSIILIDSKKAWDGMKRIERHFGKEIAHVPTDDWQNVENFFKGVI</sequence>
<dbReference type="Pfam" id="PF00271">
    <property type="entry name" value="Helicase_C"/>
    <property type="match status" value="1"/>
</dbReference>
<dbReference type="CDD" id="cd18787">
    <property type="entry name" value="SF2_C_DEAD"/>
    <property type="match status" value="1"/>
</dbReference>
<feature type="short sequence motif" description="Q motif" evidence="6">
    <location>
        <begin position="60"/>
        <end position="88"/>
    </location>
</feature>
<keyword evidence="4 7" id="KW-0347">Helicase</keyword>
<dbReference type="PROSITE" id="PS51194">
    <property type="entry name" value="HELICASE_CTER"/>
    <property type="match status" value="1"/>
</dbReference>